<protein>
    <recommendedName>
        <fullName evidence="4">Monocarboxylate transporter</fullName>
    </recommendedName>
</protein>
<feature type="transmembrane region" description="Helical" evidence="1">
    <location>
        <begin position="583"/>
        <end position="612"/>
    </location>
</feature>
<name>A0AAV1JSY6_9NEOP</name>
<reference evidence="2 3" key="1">
    <citation type="submission" date="2023-11" db="EMBL/GenBank/DDBJ databases">
        <authorList>
            <person name="Okamura Y."/>
        </authorList>
    </citation>
    <scope>NUCLEOTIDE SEQUENCE [LARGE SCALE GENOMIC DNA]</scope>
</reference>
<dbReference type="PANTHER" id="PTHR11360">
    <property type="entry name" value="MONOCARBOXYLATE TRANSPORTER"/>
    <property type="match status" value="1"/>
</dbReference>
<dbReference type="InterPro" id="IPR036259">
    <property type="entry name" value="MFS_trans_sf"/>
</dbReference>
<evidence type="ECO:0000256" key="1">
    <source>
        <dbReference type="SAM" id="Phobius"/>
    </source>
</evidence>
<proteinExistence type="predicted"/>
<feature type="transmembrane region" description="Helical" evidence="1">
    <location>
        <begin position="49"/>
        <end position="70"/>
    </location>
</feature>
<keyword evidence="1" id="KW-1133">Transmembrane helix</keyword>
<evidence type="ECO:0008006" key="4">
    <source>
        <dbReference type="Google" id="ProtNLM"/>
    </source>
</evidence>
<dbReference type="InterPro" id="IPR050327">
    <property type="entry name" value="Proton-linked_MCT"/>
</dbReference>
<sequence>MDFDGSQKGAGWRWPLILSVIFLNICLPALVLSYGVLWVHSLSNFEAPLWLGFLTPSILMVTYNLTQCWFREAADSWGGSVGYRVLASIGLLFVIGGLILCAFIPYYLQAVVYGVLCGLGSSLISAQVDAVIFETYDSHIIIVRGSGFLGQAVGLSIFPHILTALIDTYGYGHAYVVLAGIMLQSLVAIMFLHIDENVRRPATFSRYKDLSQAYIVYKNEAMDHFYGTELQLHHKNNKSWKNPSDDNVRFDVELNDDDGFILETITPPPSPEEKRRNIFGIDILPQIPEESEESDTEEIVPVTDNNKKRLSVAIKRLSTLGDSIDGCITHQVRKDSQPKGETNDSNASTEFFEVKYDTITPMTDIQTEKLLNTFSFRCQSAYRSVKRKLWIPSYRMYRIKRRLTYLLYSINDTFIKPLTRSLSCAKFYPALLLSFSRLSLLTICLVLLPMLASEVQPKISILEMNFLMTLHGFTWICFLLCTPWLAQTPKRNYKYVTIFGLLVSTASAFVLAADNNHDSYSIGCVIAGFGYGAVTSCWEGTVQDYVGARKWPKVHSALETLSATLLAVFVAGISFVVEKENGLKLVMFILGITLAVITILWVVIGAVSIYLTKVKSLRLHKKSLFRKEQVDL</sequence>
<feature type="transmembrane region" description="Helical" evidence="1">
    <location>
        <begin position="558"/>
        <end position="577"/>
    </location>
</feature>
<dbReference type="SUPFAM" id="SSF103473">
    <property type="entry name" value="MFS general substrate transporter"/>
    <property type="match status" value="1"/>
</dbReference>
<feature type="transmembrane region" description="Helical" evidence="1">
    <location>
        <begin position="82"/>
        <end position="105"/>
    </location>
</feature>
<evidence type="ECO:0000313" key="2">
    <source>
        <dbReference type="EMBL" id="CAK1551951.1"/>
    </source>
</evidence>
<comment type="caution">
    <text evidence="2">The sequence shown here is derived from an EMBL/GenBank/DDBJ whole genome shotgun (WGS) entry which is preliminary data.</text>
</comment>
<feature type="transmembrane region" description="Helical" evidence="1">
    <location>
        <begin position="464"/>
        <end position="486"/>
    </location>
</feature>
<evidence type="ECO:0000313" key="3">
    <source>
        <dbReference type="Proteomes" id="UP001497472"/>
    </source>
</evidence>
<dbReference type="GO" id="GO:0008028">
    <property type="term" value="F:monocarboxylic acid transmembrane transporter activity"/>
    <property type="evidence" value="ECO:0007669"/>
    <property type="project" value="TreeGrafter"/>
</dbReference>
<organism evidence="2 3">
    <name type="scientific">Leptosia nina</name>
    <dbReference type="NCBI Taxonomy" id="320188"/>
    <lineage>
        <taxon>Eukaryota</taxon>
        <taxon>Metazoa</taxon>
        <taxon>Ecdysozoa</taxon>
        <taxon>Arthropoda</taxon>
        <taxon>Hexapoda</taxon>
        <taxon>Insecta</taxon>
        <taxon>Pterygota</taxon>
        <taxon>Neoptera</taxon>
        <taxon>Endopterygota</taxon>
        <taxon>Lepidoptera</taxon>
        <taxon>Glossata</taxon>
        <taxon>Ditrysia</taxon>
        <taxon>Papilionoidea</taxon>
        <taxon>Pieridae</taxon>
        <taxon>Pierinae</taxon>
        <taxon>Leptosia</taxon>
    </lineage>
</organism>
<keyword evidence="1" id="KW-0472">Membrane</keyword>
<dbReference type="AlphaFoldDB" id="A0AAV1JSY6"/>
<dbReference type="Proteomes" id="UP001497472">
    <property type="component" value="Unassembled WGS sequence"/>
</dbReference>
<feature type="transmembrane region" description="Helical" evidence="1">
    <location>
        <begin position="111"/>
        <end position="133"/>
    </location>
</feature>
<keyword evidence="3" id="KW-1185">Reference proteome</keyword>
<dbReference type="EMBL" id="CAVLEF010000132">
    <property type="protein sequence ID" value="CAK1551951.1"/>
    <property type="molecule type" value="Genomic_DNA"/>
</dbReference>
<feature type="transmembrane region" description="Helical" evidence="1">
    <location>
        <begin position="172"/>
        <end position="192"/>
    </location>
</feature>
<feature type="transmembrane region" description="Helical" evidence="1">
    <location>
        <begin position="145"/>
        <end position="166"/>
    </location>
</feature>
<feature type="transmembrane region" description="Helical" evidence="1">
    <location>
        <begin position="12"/>
        <end position="37"/>
    </location>
</feature>
<feature type="transmembrane region" description="Helical" evidence="1">
    <location>
        <begin position="493"/>
        <end position="513"/>
    </location>
</feature>
<feature type="transmembrane region" description="Helical" evidence="1">
    <location>
        <begin position="430"/>
        <end position="452"/>
    </location>
</feature>
<keyword evidence="1" id="KW-0812">Transmembrane</keyword>
<dbReference type="PANTHER" id="PTHR11360:SF284">
    <property type="entry name" value="EG:103B4.3 PROTEIN-RELATED"/>
    <property type="match status" value="1"/>
</dbReference>
<dbReference type="Gene3D" id="1.20.1250.20">
    <property type="entry name" value="MFS general substrate transporter like domains"/>
    <property type="match status" value="2"/>
</dbReference>
<feature type="transmembrane region" description="Helical" evidence="1">
    <location>
        <begin position="519"/>
        <end position="538"/>
    </location>
</feature>
<gene>
    <name evidence="2" type="ORF">LNINA_LOCUS11044</name>
</gene>
<accession>A0AAV1JSY6</accession>